<dbReference type="InterPro" id="IPR011707">
    <property type="entry name" value="Cu-oxidase-like_N"/>
</dbReference>
<dbReference type="InterPro" id="IPR006311">
    <property type="entry name" value="TAT_signal"/>
</dbReference>
<evidence type="ECO:0000256" key="1">
    <source>
        <dbReference type="ARBA" id="ARBA00001960"/>
    </source>
</evidence>
<sequence length="370" mass="39837">MFATTRRRVLQALGVGGTASVAGCSGEASEATEAMTKTAQSTAQSTSKPTVDKVAADPTDIPDPVDWSEPKHHDVTLETKEVTAEIEPGVTFNYMTFDGQIPGPMIRVRQGDTVSFTLKNLPENDMPHNVDMHAIYGTGGGSVATTAAPGEENSEQFKAMYPGAYIYHCAVPNLDYHISAGMFGIILVEPKEGLPEVDREFYFGQHELYTDKEAGTKGHHGFDFEAMAREDPTYVLLNGEKYAYAAANRGPLQANVGETARVFMVTGGPNLQSNFHPIGNVWSDCFPNGSLSMEPHTHIQTQVVPPGSTMVGTMEMPVPERIKLVDHALSRVARKGNLAEIDVTGKKNTDVFDPEVDGSDEGPIYGGGGE</sequence>
<evidence type="ECO:0000313" key="13">
    <source>
        <dbReference type="EMBL" id="QIB74417.1"/>
    </source>
</evidence>
<dbReference type="SUPFAM" id="SSF49503">
    <property type="entry name" value="Cupredoxins"/>
    <property type="match status" value="2"/>
</dbReference>
<feature type="region of interest" description="Disordered" evidence="11">
    <location>
        <begin position="32"/>
        <end position="70"/>
    </location>
</feature>
<dbReference type="CDD" id="cd04208">
    <property type="entry name" value="CuRO_2_CuNIR"/>
    <property type="match status" value="1"/>
</dbReference>
<comment type="subunit">
    <text evidence="2">Homotrimer.</text>
</comment>
<evidence type="ECO:0000256" key="5">
    <source>
        <dbReference type="ARBA" id="ARBA00022723"/>
    </source>
</evidence>
<evidence type="ECO:0000313" key="16">
    <source>
        <dbReference type="Proteomes" id="UP000465846"/>
    </source>
</evidence>
<feature type="compositionally biased region" description="Low complexity" evidence="11">
    <location>
        <begin position="36"/>
        <end position="48"/>
    </location>
</feature>
<evidence type="ECO:0000256" key="6">
    <source>
        <dbReference type="ARBA" id="ARBA00022737"/>
    </source>
</evidence>
<keyword evidence="6" id="KW-0677">Repeat</keyword>
<accession>A0A482SYR2</accession>
<dbReference type="PRINTS" id="PR00695">
    <property type="entry name" value="CUNO2RDTASE"/>
</dbReference>
<feature type="binding site" description="type 1 copper site" evidence="10">
    <location>
        <position position="133"/>
    </location>
    <ligand>
        <name>Cu cation</name>
        <dbReference type="ChEBI" id="CHEBI:23378"/>
        <label>1</label>
    </ligand>
</feature>
<dbReference type="GeneID" id="9988742"/>
<evidence type="ECO:0000256" key="8">
    <source>
        <dbReference type="ARBA" id="ARBA00023008"/>
    </source>
</evidence>
<dbReference type="EMBL" id="RZHH01000003">
    <property type="protein sequence ID" value="RYJ08141.1"/>
    <property type="molecule type" value="Genomic_DNA"/>
</dbReference>
<evidence type="ECO:0000313" key="15">
    <source>
        <dbReference type="Proteomes" id="UP000294028"/>
    </source>
</evidence>
<dbReference type="PANTHER" id="PTHR11709">
    <property type="entry name" value="MULTI-COPPER OXIDASE"/>
    <property type="match status" value="1"/>
</dbReference>
<protein>
    <recommendedName>
        <fullName evidence="4">Copper-containing nitrite reductase</fullName>
        <ecNumber evidence="3">1.7.2.1</ecNumber>
    </recommendedName>
</protein>
<dbReference type="GO" id="GO:0005507">
    <property type="term" value="F:copper ion binding"/>
    <property type="evidence" value="ECO:0007669"/>
    <property type="project" value="InterPro"/>
</dbReference>
<name>A0A482SYR2_9EURY</name>
<evidence type="ECO:0000256" key="7">
    <source>
        <dbReference type="ARBA" id="ARBA00023002"/>
    </source>
</evidence>
<feature type="region of interest" description="Disordered" evidence="11">
    <location>
        <begin position="348"/>
        <end position="370"/>
    </location>
</feature>
<feature type="binding site" description="type 1 copper site" evidence="10">
    <location>
        <position position="128"/>
    </location>
    <ligand>
        <name>Cu cation</name>
        <dbReference type="ChEBI" id="CHEBI:23378"/>
        <label>1</label>
    </ligand>
</feature>
<evidence type="ECO:0000256" key="2">
    <source>
        <dbReference type="ARBA" id="ARBA00011233"/>
    </source>
</evidence>
<dbReference type="PROSITE" id="PS51318">
    <property type="entry name" value="TAT"/>
    <property type="match status" value="1"/>
</dbReference>
<dbReference type="FunFam" id="2.60.40.420:FF:000093">
    <property type="entry name" value="Copper-containing nitrite reductase"/>
    <property type="match status" value="1"/>
</dbReference>
<evidence type="ECO:0000259" key="12">
    <source>
        <dbReference type="Pfam" id="PF07732"/>
    </source>
</evidence>
<gene>
    <name evidence="14" type="primary">nirK</name>
    <name evidence="14" type="ORF">ELS19_16325</name>
    <name evidence="13" type="ORF">G3I44_09060</name>
</gene>
<feature type="binding site" description="type 1 copper site" evidence="10">
    <location>
        <position position="168"/>
    </location>
    <ligand>
        <name>Cu cation</name>
        <dbReference type="ChEBI" id="CHEBI:23378"/>
        <label>1</label>
    </ligand>
</feature>
<keyword evidence="7 14" id="KW-0560">Oxidoreductase</keyword>
<dbReference type="Proteomes" id="UP000465846">
    <property type="component" value="Chromosome"/>
</dbReference>
<feature type="binding site" description="type 1 copper site" evidence="10">
    <location>
        <position position="327"/>
    </location>
    <ligand>
        <name>Cu cation</name>
        <dbReference type="ChEBI" id="CHEBI:23378"/>
        <label>1</label>
    </ligand>
</feature>
<feature type="domain" description="Plastocyanin-like" evidence="12">
    <location>
        <begin position="80"/>
        <end position="192"/>
    </location>
</feature>
<evidence type="ECO:0000256" key="9">
    <source>
        <dbReference type="ARBA" id="ARBA00049340"/>
    </source>
</evidence>
<feature type="binding site" description="type 1 copper site" evidence="10">
    <location>
        <position position="177"/>
    </location>
    <ligand>
        <name>Cu cation</name>
        <dbReference type="ChEBI" id="CHEBI:23378"/>
        <label>1</label>
    </ligand>
</feature>
<dbReference type="InterPro" id="IPR045087">
    <property type="entry name" value="Cu-oxidase_fam"/>
</dbReference>
<evidence type="ECO:0000256" key="4">
    <source>
        <dbReference type="ARBA" id="ARBA00017290"/>
    </source>
</evidence>
<comment type="cofactor">
    <cofactor evidence="10">
        <name>Cu(2+)</name>
        <dbReference type="ChEBI" id="CHEBI:29036"/>
    </cofactor>
</comment>
<comment type="cofactor">
    <cofactor evidence="1 10">
        <name>Cu(+)</name>
        <dbReference type="ChEBI" id="CHEBI:49552"/>
    </cofactor>
</comment>
<dbReference type="EC" id="1.7.2.1" evidence="3"/>
<dbReference type="RefSeq" id="WP_013440765.1">
    <property type="nucleotide sequence ID" value="NZ_CP048739.1"/>
</dbReference>
<dbReference type="Proteomes" id="UP000294028">
    <property type="component" value="Unassembled WGS sequence"/>
</dbReference>
<keyword evidence="8 10" id="KW-0186">Copper</keyword>
<comment type="catalytic activity">
    <reaction evidence="9">
        <text>nitric oxide + Fe(III)-[cytochrome c] + H2O = Fe(II)-[cytochrome c] + nitrite + 2 H(+)</text>
        <dbReference type="Rhea" id="RHEA:15233"/>
        <dbReference type="Rhea" id="RHEA-COMP:10350"/>
        <dbReference type="Rhea" id="RHEA-COMP:14399"/>
        <dbReference type="ChEBI" id="CHEBI:15377"/>
        <dbReference type="ChEBI" id="CHEBI:15378"/>
        <dbReference type="ChEBI" id="CHEBI:16301"/>
        <dbReference type="ChEBI" id="CHEBI:16480"/>
        <dbReference type="ChEBI" id="CHEBI:29033"/>
        <dbReference type="ChEBI" id="CHEBI:29034"/>
        <dbReference type="EC" id="1.7.2.1"/>
    </reaction>
</comment>
<dbReference type="Gene3D" id="2.60.40.420">
    <property type="entry name" value="Cupredoxins - blue copper proteins"/>
    <property type="match status" value="2"/>
</dbReference>
<organism evidence="14 15">
    <name type="scientific">Halogeometricum borinquense</name>
    <dbReference type="NCBI Taxonomy" id="60847"/>
    <lineage>
        <taxon>Archaea</taxon>
        <taxon>Methanobacteriati</taxon>
        <taxon>Methanobacteriota</taxon>
        <taxon>Stenosarchaea group</taxon>
        <taxon>Halobacteria</taxon>
        <taxon>Halobacteriales</taxon>
        <taxon>Haloferacaceae</taxon>
        <taxon>Halogeometricum</taxon>
    </lineage>
</organism>
<dbReference type="OMA" id="HPIAGIW"/>
<dbReference type="InterPro" id="IPR008972">
    <property type="entry name" value="Cupredoxin"/>
</dbReference>
<dbReference type="CDD" id="cd11020">
    <property type="entry name" value="CuRO_1_CuNIR"/>
    <property type="match status" value="1"/>
</dbReference>
<dbReference type="PANTHER" id="PTHR11709:SF394">
    <property type="entry name" value="FI03373P-RELATED"/>
    <property type="match status" value="1"/>
</dbReference>
<evidence type="ECO:0000256" key="3">
    <source>
        <dbReference type="ARBA" id="ARBA00011882"/>
    </source>
</evidence>
<dbReference type="Pfam" id="PF07732">
    <property type="entry name" value="Cu-oxidase_3"/>
    <property type="match status" value="1"/>
</dbReference>
<dbReference type="PROSITE" id="PS51257">
    <property type="entry name" value="PROKAR_LIPOPROTEIN"/>
    <property type="match status" value="1"/>
</dbReference>
<dbReference type="NCBIfam" id="TIGR02376">
    <property type="entry name" value="Cu_nitrite_red"/>
    <property type="match status" value="1"/>
</dbReference>
<dbReference type="GO" id="GO:0050421">
    <property type="term" value="F:nitrite reductase (NO-forming) activity"/>
    <property type="evidence" value="ECO:0007669"/>
    <property type="project" value="UniProtKB-EC"/>
</dbReference>
<evidence type="ECO:0000256" key="10">
    <source>
        <dbReference type="PIRSR" id="PIRSR601287-1"/>
    </source>
</evidence>
<proteinExistence type="predicted"/>
<dbReference type="AlphaFoldDB" id="A0A482SYR2"/>
<dbReference type="EMBL" id="CP048739">
    <property type="protein sequence ID" value="QIB74417.1"/>
    <property type="molecule type" value="Genomic_DNA"/>
</dbReference>
<feature type="binding site" description="type 1 copper site" evidence="10">
    <location>
        <position position="169"/>
    </location>
    <ligand>
        <name>Cu cation</name>
        <dbReference type="ChEBI" id="CHEBI:23378"/>
        <label>1</label>
    </ligand>
</feature>
<dbReference type="InterPro" id="IPR001287">
    <property type="entry name" value="NO2-reductase_Cu"/>
</dbReference>
<reference evidence="14 15" key="1">
    <citation type="submission" date="2018-12" db="EMBL/GenBank/DDBJ databases">
        <title>Genome analysis provides insights into bioremediation potentialities of Halogeometricum borinquense strain N11.</title>
        <authorList>
            <person name="Najjari A."/>
            <person name="Youssef N."/>
            <person name="Fhoula I."/>
            <person name="Ben Dhia O."/>
            <person name="Mahjoubi M."/>
            <person name="Ouzari H.I."/>
            <person name="Cherif A."/>
        </authorList>
    </citation>
    <scope>NUCLEOTIDE SEQUENCE [LARGE SCALE GENOMIC DNA]</scope>
    <source>
        <strain evidence="14 15">N11</strain>
    </source>
</reference>
<feature type="binding site" description="type 1 copper site" evidence="10">
    <location>
        <position position="182"/>
    </location>
    <ligand>
        <name>Cu cation</name>
        <dbReference type="ChEBI" id="CHEBI:23378"/>
        <label>1</label>
    </ligand>
</feature>
<evidence type="ECO:0000256" key="11">
    <source>
        <dbReference type="SAM" id="MobiDB-lite"/>
    </source>
</evidence>
<keyword evidence="5 10" id="KW-0479">Metal-binding</keyword>
<reference evidence="13 16" key="2">
    <citation type="submission" date="2020-02" db="EMBL/GenBank/DDBJ databases">
        <title>Whole genome sequence of Halogeometricum borinquense strain wsp4.</title>
        <authorList>
            <person name="Verma D.K."/>
            <person name="Gopal K."/>
            <person name="Prasad E.S."/>
        </authorList>
    </citation>
    <scope>NUCLEOTIDE SEQUENCE [LARGE SCALE GENOMIC DNA]</scope>
    <source>
        <strain evidence="13">Wsp4</strain>
        <strain evidence="16">wsp4</strain>
    </source>
</reference>
<evidence type="ECO:0000313" key="14">
    <source>
        <dbReference type="EMBL" id="RYJ08141.1"/>
    </source>
</evidence>